<sequence>MTSAMKNSTLIDQETKMKQENAKKIENAIRTTSPNELKLSGLNLTDADTDAIIHAIQSRRTTSLMLQLGGNKLTYVGVKQLVEAIKKNKQVIHGLGLSDNPIGDAGVQYILNLFGNDIFNTLDISATGITDNGVKVLVDGILRFKPSSPVQFLSIPHNNGITDISVNQLLRLIGLNKLVHVNIADCSLSDKAKKQLQQASNIFMVSYYRW</sequence>
<dbReference type="InterPro" id="IPR001611">
    <property type="entry name" value="Leu-rich_rpt"/>
</dbReference>
<dbReference type="SUPFAM" id="SSF52047">
    <property type="entry name" value="RNI-like"/>
    <property type="match status" value="1"/>
</dbReference>
<evidence type="ECO:0000256" key="1">
    <source>
        <dbReference type="ARBA" id="ARBA00022468"/>
    </source>
</evidence>
<keyword evidence="3" id="KW-0677">Repeat</keyword>
<dbReference type="GO" id="GO:0005634">
    <property type="term" value="C:nucleus"/>
    <property type="evidence" value="ECO:0007669"/>
    <property type="project" value="TreeGrafter"/>
</dbReference>
<name>A0A814JR24_9BILA</name>
<dbReference type="Gene3D" id="3.80.10.10">
    <property type="entry name" value="Ribonuclease Inhibitor"/>
    <property type="match status" value="1"/>
</dbReference>
<evidence type="ECO:0000313" key="5">
    <source>
        <dbReference type="EMBL" id="CAF3755976.1"/>
    </source>
</evidence>
<evidence type="ECO:0000256" key="3">
    <source>
        <dbReference type="ARBA" id="ARBA00022737"/>
    </source>
</evidence>
<dbReference type="PANTHER" id="PTHR24113:SF12">
    <property type="entry name" value="RAN GTPASE-ACTIVATING PROTEIN 1"/>
    <property type="match status" value="1"/>
</dbReference>
<keyword evidence="2" id="KW-0433">Leucine-rich repeat</keyword>
<protein>
    <submittedName>
        <fullName evidence="4">Uncharacterized protein</fullName>
    </submittedName>
</protein>
<evidence type="ECO:0000313" key="6">
    <source>
        <dbReference type="Proteomes" id="UP000663860"/>
    </source>
</evidence>
<dbReference type="GO" id="GO:0006913">
    <property type="term" value="P:nucleocytoplasmic transport"/>
    <property type="evidence" value="ECO:0007669"/>
    <property type="project" value="TreeGrafter"/>
</dbReference>
<dbReference type="GO" id="GO:0005096">
    <property type="term" value="F:GTPase activator activity"/>
    <property type="evidence" value="ECO:0007669"/>
    <property type="project" value="UniProtKB-KW"/>
</dbReference>
<dbReference type="GO" id="GO:0005829">
    <property type="term" value="C:cytosol"/>
    <property type="evidence" value="ECO:0007669"/>
    <property type="project" value="TreeGrafter"/>
</dbReference>
<dbReference type="GO" id="GO:0031267">
    <property type="term" value="F:small GTPase binding"/>
    <property type="evidence" value="ECO:0007669"/>
    <property type="project" value="TreeGrafter"/>
</dbReference>
<evidence type="ECO:0000256" key="2">
    <source>
        <dbReference type="ARBA" id="ARBA00022614"/>
    </source>
</evidence>
<dbReference type="Proteomes" id="UP000663860">
    <property type="component" value="Unassembled WGS sequence"/>
</dbReference>
<accession>A0A814JR24</accession>
<dbReference type="InterPro" id="IPR032675">
    <property type="entry name" value="LRR_dom_sf"/>
</dbReference>
<dbReference type="EMBL" id="CAJOBB010000809">
    <property type="protein sequence ID" value="CAF3755976.1"/>
    <property type="molecule type" value="Genomic_DNA"/>
</dbReference>
<comment type="caution">
    <text evidence="4">The sequence shown here is derived from an EMBL/GenBank/DDBJ whole genome shotgun (WGS) entry which is preliminary data.</text>
</comment>
<organism evidence="4 6">
    <name type="scientific">Adineta steineri</name>
    <dbReference type="NCBI Taxonomy" id="433720"/>
    <lineage>
        <taxon>Eukaryota</taxon>
        <taxon>Metazoa</taxon>
        <taxon>Spiralia</taxon>
        <taxon>Gnathifera</taxon>
        <taxon>Rotifera</taxon>
        <taxon>Eurotatoria</taxon>
        <taxon>Bdelloidea</taxon>
        <taxon>Adinetida</taxon>
        <taxon>Adinetidae</taxon>
        <taxon>Adineta</taxon>
    </lineage>
</organism>
<evidence type="ECO:0000313" key="4">
    <source>
        <dbReference type="EMBL" id="CAF1040880.1"/>
    </source>
</evidence>
<dbReference type="GO" id="GO:0048471">
    <property type="term" value="C:perinuclear region of cytoplasm"/>
    <property type="evidence" value="ECO:0007669"/>
    <property type="project" value="TreeGrafter"/>
</dbReference>
<reference evidence="4" key="1">
    <citation type="submission" date="2021-02" db="EMBL/GenBank/DDBJ databases">
        <authorList>
            <person name="Nowell W R."/>
        </authorList>
    </citation>
    <scope>NUCLEOTIDE SEQUENCE</scope>
</reference>
<gene>
    <name evidence="4" type="ORF">IZO911_LOCUS19782</name>
    <name evidence="5" type="ORF">KXQ929_LOCUS14516</name>
</gene>
<dbReference type="EMBL" id="CAJNOE010000200">
    <property type="protein sequence ID" value="CAF1040880.1"/>
    <property type="molecule type" value="Genomic_DNA"/>
</dbReference>
<dbReference type="Pfam" id="PF13516">
    <property type="entry name" value="LRR_6"/>
    <property type="match status" value="2"/>
</dbReference>
<proteinExistence type="predicted"/>
<dbReference type="PANTHER" id="PTHR24113">
    <property type="entry name" value="RAN GTPASE-ACTIVATING PROTEIN 1"/>
    <property type="match status" value="1"/>
</dbReference>
<dbReference type="InterPro" id="IPR027038">
    <property type="entry name" value="RanGap"/>
</dbReference>
<dbReference type="Proteomes" id="UP000663868">
    <property type="component" value="Unassembled WGS sequence"/>
</dbReference>
<keyword evidence="1" id="KW-0343">GTPase activation</keyword>
<dbReference type="AlphaFoldDB" id="A0A814JR24"/>